<feature type="domain" description="L,D-TPase catalytic" evidence="9">
    <location>
        <begin position="107"/>
        <end position="243"/>
    </location>
</feature>
<sequence>MVYVMRYVRFLSALALVGCIFSASAKNVHDIPDSLLARAVSSSIPYDAQFDYGKQGKSADFINSIYPDYQSSASLTSKPTGTTNLGSNSTNTEAVTHSSSFTNKIVDRVIVNKRAHQMILMKDGQEVRKFWIALSDRPEGKKMFEGDRRTPEGTYILDYVKRRSSFYKAFHISYPNAQDIENARKYDRRPGGMIMVHGQPNSKREYHDSIQRTNWTNGCIALLNPDMDIFMSMVDEGTPITINP</sequence>
<keyword evidence="4 7" id="KW-0133">Cell shape</keyword>
<dbReference type="GO" id="GO:0004180">
    <property type="term" value="F:carboxypeptidase activity"/>
    <property type="evidence" value="ECO:0007669"/>
    <property type="project" value="UniProtKB-ARBA"/>
</dbReference>
<proteinExistence type="inferred from homology"/>
<dbReference type="PANTHER" id="PTHR36699">
    <property type="entry name" value="LD-TRANSPEPTIDASE"/>
    <property type="match status" value="1"/>
</dbReference>
<evidence type="ECO:0000256" key="6">
    <source>
        <dbReference type="ARBA" id="ARBA00023316"/>
    </source>
</evidence>
<protein>
    <submittedName>
        <fullName evidence="10">L,D-transpeptidase catalytic domain</fullName>
    </submittedName>
</protein>
<dbReference type="Pfam" id="PF03734">
    <property type="entry name" value="YkuD"/>
    <property type="match status" value="1"/>
</dbReference>
<dbReference type="PROSITE" id="PS52029">
    <property type="entry name" value="LD_TPASE"/>
    <property type="match status" value="1"/>
</dbReference>
<dbReference type="InterPro" id="IPR005490">
    <property type="entry name" value="LD_TPept_cat_dom"/>
</dbReference>
<dbReference type="GO" id="GO:0009252">
    <property type="term" value="P:peptidoglycan biosynthetic process"/>
    <property type="evidence" value="ECO:0007669"/>
    <property type="project" value="UniProtKB-UniPathway"/>
</dbReference>
<keyword evidence="3" id="KW-0808">Transferase</keyword>
<evidence type="ECO:0000256" key="2">
    <source>
        <dbReference type="ARBA" id="ARBA00005992"/>
    </source>
</evidence>
<keyword evidence="6 7" id="KW-0961">Cell wall biogenesis/degradation</keyword>
<keyword evidence="5 7" id="KW-0573">Peptidoglycan synthesis</keyword>
<accession>A0A662ZB15</accession>
<dbReference type="SUPFAM" id="SSF141523">
    <property type="entry name" value="L,D-transpeptidase catalytic domain-like"/>
    <property type="match status" value="1"/>
</dbReference>
<dbReference type="EMBL" id="FOSF01000048">
    <property type="protein sequence ID" value="SFK27954.1"/>
    <property type="molecule type" value="Genomic_DNA"/>
</dbReference>
<dbReference type="AlphaFoldDB" id="A0A662ZB15"/>
<keyword evidence="11" id="KW-1185">Reference proteome</keyword>
<dbReference type="Proteomes" id="UP000243374">
    <property type="component" value="Unassembled WGS sequence"/>
</dbReference>
<evidence type="ECO:0000256" key="5">
    <source>
        <dbReference type="ARBA" id="ARBA00022984"/>
    </source>
</evidence>
<dbReference type="UniPathway" id="UPA00219"/>
<feature type="chain" id="PRO_5025015382" evidence="8">
    <location>
        <begin position="26"/>
        <end position="244"/>
    </location>
</feature>
<dbReference type="PANTHER" id="PTHR36699:SF1">
    <property type="entry name" value="L,D-TRANSPEPTIDASE YAFK-RELATED"/>
    <property type="match status" value="1"/>
</dbReference>
<evidence type="ECO:0000313" key="11">
    <source>
        <dbReference type="Proteomes" id="UP000243374"/>
    </source>
</evidence>
<dbReference type="GO" id="GO:0008360">
    <property type="term" value="P:regulation of cell shape"/>
    <property type="evidence" value="ECO:0007669"/>
    <property type="project" value="UniProtKB-UniRule"/>
</dbReference>
<evidence type="ECO:0000256" key="1">
    <source>
        <dbReference type="ARBA" id="ARBA00004752"/>
    </source>
</evidence>
<comment type="similarity">
    <text evidence="2">Belongs to the YkuD family.</text>
</comment>
<feature type="active site" description="Proton donor/acceptor" evidence="7">
    <location>
        <position position="197"/>
    </location>
</feature>
<evidence type="ECO:0000256" key="3">
    <source>
        <dbReference type="ARBA" id="ARBA00022679"/>
    </source>
</evidence>
<evidence type="ECO:0000256" key="7">
    <source>
        <dbReference type="PROSITE-ProRule" id="PRU01373"/>
    </source>
</evidence>
<dbReference type="Gene3D" id="2.40.440.10">
    <property type="entry name" value="L,D-transpeptidase catalytic domain-like"/>
    <property type="match status" value="1"/>
</dbReference>
<feature type="signal peptide" evidence="8">
    <location>
        <begin position="1"/>
        <end position="25"/>
    </location>
</feature>
<evidence type="ECO:0000313" key="10">
    <source>
        <dbReference type="EMBL" id="SFK27954.1"/>
    </source>
</evidence>
<gene>
    <name evidence="10" type="ORF">SAMN04487865_10485</name>
</gene>
<dbReference type="InterPro" id="IPR038063">
    <property type="entry name" value="Transpep_catalytic_dom"/>
</dbReference>
<evidence type="ECO:0000256" key="8">
    <source>
        <dbReference type="SAM" id="SignalP"/>
    </source>
</evidence>
<evidence type="ECO:0000259" key="9">
    <source>
        <dbReference type="PROSITE" id="PS52029"/>
    </source>
</evidence>
<keyword evidence="8" id="KW-0732">Signal</keyword>
<name>A0A662ZB15_9GAMM</name>
<reference evidence="10 11" key="1">
    <citation type="submission" date="2016-10" db="EMBL/GenBank/DDBJ databases">
        <authorList>
            <person name="Varghese N."/>
            <person name="Submissions S."/>
        </authorList>
    </citation>
    <scope>NUCLEOTIDE SEQUENCE [LARGE SCALE GENOMIC DNA]</scope>
    <source>
        <strain evidence="10 11">22B</strain>
    </source>
</reference>
<evidence type="ECO:0000256" key="4">
    <source>
        <dbReference type="ARBA" id="ARBA00022960"/>
    </source>
</evidence>
<dbReference type="GO" id="GO:0071555">
    <property type="term" value="P:cell wall organization"/>
    <property type="evidence" value="ECO:0007669"/>
    <property type="project" value="UniProtKB-UniRule"/>
</dbReference>
<feature type="active site" description="Nucleophile" evidence="7">
    <location>
        <position position="219"/>
    </location>
</feature>
<dbReference type="GO" id="GO:0016740">
    <property type="term" value="F:transferase activity"/>
    <property type="evidence" value="ECO:0007669"/>
    <property type="project" value="UniProtKB-KW"/>
</dbReference>
<comment type="pathway">
    <text evidence="1 7">Cell wall biogenesis; peptidoglycan biosynthesis.</text>
</comment>
<dbReference type="CDD" id="cd16913">
    <property type="entry name" value="YkuD_like"/>
    <property type="match status" value="1"/>
</dbReference>
<organism evidence="10 11">
    <name type="scientific">Succinivibrio dextrinosolvens</name>
    <dbReference type="NCBI Taxonomy" id="83771"/>
    <lineage>
        <taxon>Bacteria</taxon>
        <taxon>Pseudomonadati</taxon>
        <taxon>Pseudomonadota</taxon>
        <taxon>Gammaproteobacteria</taxon>
        <taxon>Aeromonadales</taxon>
        <taxon>Succinivibrionaceae</taxon>
        <taxon>Succinivibrio</taxon>
    </lineage>
</organism>